<evidence type="ECO:0000313" key="10">
    <source>
        <dbReference type="Proteomes" id="UP000325187"/>
    </source>
</evidence>
<reference evidence="9 10" key="1">
    <citation type="submission" date="2019-09" db="EMBL/GenBank/DDBJ databases">
        <title>NBRP : Genome information of microbial organism related human and environment.</title>
        <authorList>
            <person name="Hattori M."/>
            <person name="Oshima K."/>
            <person name="Inaba H."/>
            <person name="Suda W."/>
            <person name="Sakamoto M."/>
            <person name="Iino T."/>
            <person name="Kitahara M."/>
            <person name="Oshida Y."/>
            <person name="Iida T."/>
            <person name="Kudo T."/>
            <person name="Itoh T."/>
            <person name="Ohkuma M."/>
        </authorList>
    </citation>
    <scope>NUCLEOTIDE SEQUENCE [LARGE SCALE GENOMIC DNA]</scope>
    <source>
        <strain evidence="9 10">Mie-1</strain>
    </source>
</reference>
<sequence length="225" mass="23836">MVAIPMILIMRQPDLGTSLLLAAGGVSVIFLAGASKWLFIGGAAATAGAIPLAWGFLHDYQKQRVLTFFNPESDPLGAGYQIMQSKIALGSGGMTGKGFLLGTQSHLNFLPEMKTDFIFTVLAEEFGLVGGLSVIGLYLLVLSYGMYVAATCRNQFGRLLAAGLTFSLFLYVFINVGMVMGLLPVVGVPLPMISYGGSAMLTMLVAFGLIFAVSLNRKLAIPRGI</sequence>
<comment type="caution">
    <text evidence="9">The sequence shown here is derived from an EMBL/GenBank/DDBJ whole genome shotgun (WGS) entry which is preliminary data.</text>
</comment>
<dbReference type="GO" id="GO:0008360">
    <property type="term" value="P:regulation of cell shape"/>
    <property type="evidence" value="ECO:0007669"/>
    <property type="project" value="UniProtKB-KW"/>
</dbReference>
<evidence type="ECO:0000256" key="5">
    <source>
        <dbReference type="ARBA" id="ARBA00023136"/>
    </source>
</evidence>
<keyword evidence="4 8" id="KW-1133">Transmembrane helix</keyword>
<evidence type="ECO:0000256" key="8">
    <source>
        <dbReference type="SAM" id="Phobius"/>
    </source>
</evidence>
<dbReference type="PANTHER" id="PTHR30474:SF1">
    <property type="entry name" value="PEPTIDOGLYCAN GLYCOSYLTRANSFERASE MRDB"/>
    <property type="match status" value="1"/>
</dbReference>
<proteinExistence type="predicted"/>
<evidence type="ECO:0000256" key="7">
    <source>
        <dbReference type="ARBA" id="ARBA00033270"/>
    </source>
</evidence>
<dbReference type="GO" id="GO:0015648">
    <property type="term" value="F:lipid-linked peptidoglycan transporter activity"/>
    <property type="evidence" value="ECO:0007669"/>
    <property type="project" value="TreeGrafter"/>
</dbReference>
<dbReference type="Pfam" id="PF01098">
    <property type="entry name" value="FTSW_RODA_SPOVE"/>
    <property type="match status" value="1"/>
</dbReference>
<feature type="transmembrane region" description="Helical" evidence="8">
    <location>
        <begin position="126"/>
        <end position="147"/>
    </location>
</feature>
<feature type="transmembrane region" description="Helical" evidence="8">
    <location>
        <begin position="159"/>
        <end position="186"/>
    </location>
</feature>
<dbReference type="PROSITE" id="PS00428">
    <property type="entry name" value="FTSW_RODA_SPOVE"/>
    <property type="match status" value="1"/>
</dbReference>
<feature type="transmembrane region" description="Helical" evidence="8">
    <location>
        <begin position="192"/>
        <end position="215"/>
    </location>
</feature>
<comment type="subcellular location">
    <subcellularLocation>
        <location evidence="1">Membrane</location>
        <topology evidence="1">Multi-pass membrane protein</topology>
    </subcellularLocation>
</comment>
<dbReference type="AlphaFoldDB" id="A0A5A7MVQ3"/>
<accession>A0A5A7MVQ3</accession>
<dbReference type="RefSeq" id="WP_210432200.1">
    <property type="nucleotide sequence ID" value="NZ_BKCM01000002.1"/>
</dbReference>
<keyword evidence="5 8" id="KW-0472">Membrane</keyword>
<name>A0A5A7MVQ3_9PROT</name>
<protein>
    <recommendedName>
        <fullName evidence="7">Cell wall polymerase</fullName>
    </recommendedName>
    <alternativeName>
        <fullName evidence="6">Peptidoglycan polymerase</fullName>
    </alternativeName>
</protein>
<evidence type="ECO:0000256" key="3">
    <source>
        <dbReference type="ARBA" id="ARBA00022960"/>
    </source>
</evidence>
<dbReference type="Proteomes" id="UP000325187">
    <property type="component" value="Unassembled WGS sequence"/>
</dbReference>
<organism evidence="9 10">
    <name type="scientific">Iodidimonas gelatinilytica</name>
    <dbReference type="NCBI Taxonomy" id="1236966"/>
    <lineage>
        <taxon>Bacteria</taxon>
        <taxon>Pseudomonadati</taxon>
        <taxon>Pseudomonadota</taxon>
        <taxon>Alphaproteobacteria</taxon>
        <taxon>Iodidimonadales</taxon>
        <taxon>Iodidimonadaceae</taxon>
        <taxon>Iodidimonas</taxon>
    </lineage>
</organism>
<evidence type="ECO:0000256" key="1">
    <source>
        <dbReference type="ARBA" id="ARBA00004141"/>
    </source>
</evidence>
<dbReference type="GO" id="GO:0005886">
    <property type="term" value="C:plasma membrane"/>
    <property type="evidence" value="ECO:0007669"/>
    <property type="project" value="TreeGrafter"/>
</dbReference>
<dbReference type="GO" id="GO:0051301">
    <property type="term" value="P:cell division"/>
    <property type="evidence" value="ECO:0007669"/>
    <property type="project" value="InterPro"/>
</dbReference>
<dbReference type="InterPro" id="IPR001182">
    <property type="entry name" value="FtsW/RodA"/>
</dbReference>
<evidence type="ECO:0000256" key="4">
    <source>
        <dbReference type="ARBA" id="ARBA00022989"/>
    </source>
</evidence>
<evidence type="ECO:0000256" key="6">
    <source>
        <dbReference type="ARBA" id="ARBA00032370"/>
    </source>
</evidence>
<keyword evidence="10" id="KW-1185">Reference proteome</keyword>
<evidence type="ECO:0000313" key="9">
    <source>
        <dbReference type="EMBL" id="GER00012.1"/>
    </source>
</evidence>
<dbReference type="InterPro" id="IPR018365">
    <property type="entry name" value="Cell_cycle_FtsW-rel_CS"/>
</dbReference>
<evidence type="ECO:0000256" key="2">
    <source>
        <dbReference type="ARBA" id="ARBA00022692"/>
    </source>
</evidence>
<feature type="transmembrane region" description="Helical" evidence="8">
    <location>
        <begin position="37"/>
        <end position="57"/>
    </location>
</feature>
<dbReference type="EMBL" id="BKCM01000002">
    <property type="protein sequence ID" value="GER00012.1"/>
    <property type="molecule type" value="Genomic_DNA"/>
</dbReference>
<gene>
    <name evidence="9" type="ORF">JCM17845_06350</name>
</gene>
<dbReference type="GO" id="GO:0032153">
    <property type="term" value="C:cell division site"/>
    <property type="evidence" value="ECO:0007669"/>
    <property type="project" value="TreeGrafter"/>
</dbReference>
<feature type="transmembrane region" description="Helical" evidence="8">
    <location>
        <begin position="15"/>
        <end position="32"/>
    </location>
</feature>
<keyword evidence="3" id="KW-0133">Cell shape</keyword>
<dbReference type="PANTHER" id="PTHR30474">
    <property type="entry name" value="CELL CYCLE PROTEIN"/>
    <property type="match status" value="1"/>
</dbReference>
<keyword evidence="2 8" id="KW-0812">Transmembrane</keyword>